<evidence type="ECO:0008006" key="7">
    <source>
        <dbReference type="Google" id="ProtNLM"/>
    </source>
</evidence>
<reference evidence="5" key="1">
    <citation type="submission" date="2018-01" db="EMBL/GenBank/DDBJ databases">
        <authorList>
            <person name="Mao J.F."/>
        </authorList>
    </citation>
    <scope>NUCLEOTIDE SEQUENCE</scope>
    <source>
        <strain evidence="5">Huo1</strain>
        <tissue evidence="5">Leaf</tissue>
    </source>
</reference>
<dbReference type="Proteomes" id="UP000298416">
    <property type="component" value="Unassembled WGS sequence"/>
</dbReference>
<name>A0A8X8YEZ2_SALSN</name>
<protein>
    <recommendedName>
        <fullName evidence="7">DNA-directed RNA polymerase III subunit RPC4</fullName>
    </recommendedName>
</protein>
<dbReference type="InterPro" id="IPR007811">
    <property type="entry name" value="RPC4"/>
</dbReference>
<comment type="caution">
    <text evidence="5">The sequence shown here is derived from an EMBL/GenBank/DDBJ whole genome shotgun (WGS) entry which is preliminary data.</text>
</comment>
<dbReference type="PANTHER" id="PTHR13408">
    <property type="entry name" value="DNA-DIRECTED RNA POLYMERASE III"/>
    <property type="match status" value="1"/>
</dbReference>
<keyword evidence="6" id="KW-1185">Reference proteome</keyword>
<dbReference type="GO" id="GO:0003677">
    <property type="term" value="F:DNA binding"/>
    <property type="evidence" value="ECO:0007669"/>
    <property type="project" value="InterPro"/>
</dbReference>
<keyword evidence="2" id="KW-0240">DNA-directed RNA polymerase</keyword>
<evidence type="ECO:0000256" key="1">
    <source>
        <dbReference type="ARBA" id="ARBA00004123"/>
    </source>
</evidence>
<dbReference type="GO" id="GO:0005666">
    <property type="term" value="C:RNA polymerase III complex"/>
    <property type="evidence" value="ECO:0007669"/>
    <property type="project" value="InterPro"/>
</dbReference>
<evidence type="ECO:0000256" key="2">
    <source>
        <dbReference type="ARBA" id="ARBA00022478"/>
    </source>
</evidence>
<sequence>MDLDPLAGPAKVPRKVKYKPKAPVKRVKKEVLPKVEKEEDDIDEAKAEYLLRRLHETSSGRPKPEKKAQLAQVAFGVGEASTFKSYHPSNGTSSDGKSLEWIPKVGKEYKEPWNYYSNYPVTLPVRRPYAGNPEILDKEEFDGDEGTAVPEENATNAAKELGLLDKSLENNMFFLQLPKMLPGIAQSADSEVPEHQNNGSPSRGEVISQNLTTLDSLPQGLIGKMLVYKSGAVKMRIGNAIYNVTAGMKCMFSQDIVAINAEKKLCCNLGELNKRAVATLDVDSMLQGMTDL</sequence>
<evidence type="ECO:0000313" key="6">
    <source>
        <dbReference type="Proteomes" id="UP000298416"/>
    </source>
</evidence>
<evidence type="ECO:0000256" key="3">
    <source>
        <dbReference type="ARBA" id="ARBA00023163"/>
    </source>
</evidence>
<accession>A0A8X8YEZ2</accession>
<reference evidence="5" key="2">
    <citation type="submission" date="2020-08" db="EMBL/GenBank/DDBJ databases">
        <title>Plant Genome Project.</title>
        <authorList>
            <person name="Zhang R.-G."/>
        </authorList>
    </citation>
    <scope>NUCLEOTIDE SEQUENCE</scope>
    <source>
        <strain evidence="5">Huo1</strain>
        <tissue evidence="5">Leaf</tissue>
    </source>
</reference>
<dbReference type="PANTHER" id="PTHR13408:SF0">
    <property type="entry name" value="DNA-DIRECTED RNA POLYMERASE III SUBUNIT RPC4"/>
    <property type="match status" value="1"/>
</dbReference>
<comment type="subcellular location">
    <subcellularLocation>
        <location evidence="1">Nucleus</location>
    </subcellularLocation>
</comment>
<dbReference type="EMBL" id="PNBA02000004">
    <property type="protein sequence ID" value="KAG6428566.1"/>
    <property type="molecule type" value="Genomic_DNA"/>
</dbReference>
<evidence type="ECO:0000313" key="5">
    <source>
        <dbReference type="EMBL" id="KAG6428566.1"/>
    </source>
</evidence>
<organism evidence="5">
    <name type="scientific">Salvia splendens</name>
    <name type="common">Scarlet sage</name>
    <dbReference type="NCBI Taxonomy" id="180675"/>
    <lineage>
        <taxon>Eukaryota</taxon>
        <taxon>Viridiplantae</taxon>
        <taxon>Streptophyta</taxon>
        <taxon>Embryophyta</taxon>
        <taxon>Tracheophyta</taxon>
        <taxon>Spermatophyta</taxon>
        <taxon>Magnoliopsida</taxon>
        <taxon>eudicotyledons</taxon>
        <taxon>Gunneridae</taxon>
        <taxon>Pentapetalae</taxon>
        <taxon>asterids</taxon>
        <taxon>lamiids</taxon>
        <taxon>Lamiales</taxon>
        <taxon>Lamiaceae</taxon>
        <taxon>Nepetoideae</taxon>
        <taxon>Mentheae</taxon>
        <taxon>Salviinae</taxon>
        <taxon>Salvia</taxon>
        <taxon>Salvia subgen. Calosphace</taxon>
        <taxon>core Calosphace</taxon>
    </lineage>
</organism>
<dbReference type="GO" id="GO:0042797">
    <property type="term" value="P:tRNA transcription by RNA polymerase III"/>
    <property type="evidence" value="ECO:0007669"/>
    <property type="project" value="TreeGrafter"/>
</dbReference>
<keyword evidence="3" id="KW-0804">Transcription</keyword>
<dbReference type="Pfam" id="PF05132">
    <property type="entry name" value="RNA_pol_Rpc4"/>
    <property type="match status" value="1"/>
</dbReference>
<proteinExistence type="predicted"/>
<dbReference type="AlphaFoldDB" id="A0A8X8YEZ2"/>
<gene>
    <name evidence="5" type="ORF">SASPL_112818</name>
</gene>
<evidence type="ECO:0000256" key="4">
    <source>
        <dbReference type="ARBA" id="ARBA00023242"/>
    </source>
</evidence>
<keyword evidence="4" id="KW-0539">Nucleus</keyword>